<reference evidence="3 4" key="1">
    <citation type="submission" date="2014-04" db="EMBL/GenBank/DDBJ databases">
        <title>Evolutionary Origins and Diversification of the Mycorrhizal Mutualists.</title>
        <authorList>
            <consortium name="DOE Joint Genome Institute"/>
            <consortium name="Mycorrhizal Genomics Consortium"/>
            <person name="Kohler A."/>
            <person name="Kuo A."/>
            <person name="Nagy L.G."/>
            <person name="Floudas D."/>
            <person name="Copeland A."/>
            <person name="Barry K.W."/>
            <person name="Cichocki N."/>
            <person name="Veneault-Fourrey C."/>
            <person name="LaButti K."/>
            <person name="Lindquist E.A."/>
            <person name="Lipzen A."/>
            <person name="Lundell T."/>
            <person name="Morin E."/>
            <person name="Murat C."/>
            <person name="Riley R."/>
            <person name="Ohm R."/>
            <person name="Sun H."/>
            <person name="Tunlid A."/>
            <person name="Henrissat B."/>
            <person name="Grigoriev I.V."/>
            <person name="Hibbett D.S."/>
            <person name="Martin F."/>
        </authorList>
    </citation>
    <scope>NUCLEOTIDE SEQUENCE [LARGE SCALE GENOMIC DNA]</scope>
    <source>
        <strain evidence="3 4">MD-312</strain>
    </source>
</reference>
<dbReference type="AlphaFoldDB" id="A0A0C9V9E6"/>
<dbReference type="OrthoDB" id="3647690at2759"/>
<dbReference type="EMBL" id="KN839856">
    <property type="protein sequence ID" value="KIJ62309.1"/>
    <property type="molecule type" value="Genomic_DNA"/>
</dbReference>
<evidence type="ECO:0000256" key="1">
    <source>
        <dbReference type="SAM" id="Coils"/>
    </source>
</evidence>
<feature type="compositionally biased region" description="Basic and acidic residues" evidence="2">
    <location>
        <begin position="48"/>
        <end position="68"/>
    </location>
</feature>
<keyword evidence="1" id="KW-0175">Coiled coil</keyword>
<dbReference type="Proteomes" id="UP000053820">
    <property type="component" value="Unassembled WGS sequence"/>
</dbReference>
<evidence type="ECO:0000313" key="3">
    <source>
        <dbReference type="EMBL" id="KIJ62309.1"/>
    </source>
</evidence>
<sequence>MSITSPLRPPLSLIPNPPIQSDSPKKRLGEALSLLNVKSEEIQRLQRELASERGDSQKLKEDLAELRRSPKPRTYPQPNATSEATEKAEDDKENWELVCSEWDSERLRWEADREAWEKESARLSEEEAQWDLKRTELRQERDALSNSVTELTVAVESLTTAKASAEKDRDFFREQYAQASGFVGSVRAENVELEKKAQIAEGQAQEGVAAIKALFENRVKALQDDVYRWKTLAELLQEKDHRTNDEIRLRAAQAPELEERCRQLVNENDSLETDLRKLGQAQQRVSIQRNKLYREILTLKKERAVLKLKLSQL</sequence>
<feature type="non-terminal residue" evidence="3">
    <location>
        <position position="313"/>
    </location>
</feature>
<dbReference type="HOGENOM" id="CLU_067016_0_0_1"/>
<proteinExistence type="predicted"/>
<name>A0A0C9V9E6_9AGAM</name>
<feature type="coiled-coil region" evidence="1">
    <location>
        <begin position="254"/>
        <end position="281"/>
    </location>
</feature>
<evidence type="ECO:0000313" key="4">
    <source>
        <dbReference type="Proteomes" id="UP000053820"/>
    </source>
</evidence>
<keyword evidence="4" id="KW-1185">Reference proteome</keyword>
<evidence type="ECO:0000256" key="2">
    <source>
        <dbReference type="SAM" id="MobiDB-lite"/>
    </source>
</evidence>
<accession>A0A0C9V9E6</accession>
<feature type="region of interest" description="Disordered" evidence="2">
    <location>
        <begin position="48"/>
        <end position="94"/>
    </location>
</feature>
<gene>
    <name evidence="3" type="ORF">HYDPIDRAFT_94731</name>
</gene>
<feature type="region of interest" description="Disordered" evidence="2">
    <location>
        <begin position="1"/>
        <end position="25"/>
    </location>
</feature>
<protein>
    <submittedName>
        <fullName evidence="3">Uncharacterized protein</fullName>
    </submittedName>
</protein>
<organism evidence="3 4">
    <name type="scientific">Hydnomerulius pinastri MD-312</name>
    <dbReference type="NCBI Taxonomy" id="994086"/>
    <lineage>
        <taxon>Eukaryota</taxon>
        <taxon>Fungi</taxon>
        <taxon>Dikarya</taxon>
        <taxon>Basidiomycota</taxon>
        <taxon>Agaricomycotina</taxon>
        <taxon>Agaricomycetes</taxon>
        <taxon>Agaricomycetidae</taxon>
        <taxon>Boletales</taxon>
        <taxon>Boletales incertae sedis</taxon>
        <taxon>Leucogyrophana</taxon>
    </lineage>
</organism>